<dbReference type="Proteomes" id="UP000593564">
    <property type="component" value="Unassembled WGS sequence"/>
</dbReference>
<feature type="chain" id="PRO_5029662662" evidence="3">
    <location>
        <begin position="20"/>
        <end position="634"/>
    </location>
</feature>
<keyword evidence="1" id="KW-0175">Coiled coil</keyword>
<feature type="signal peptide" evidence="3">
    <location>
        <begin position="1"/>
        <end position="19"/>
    </location>
</feature>
<reference evidence="5" key="1">
    <citation type="journal article" date="2020" name="Nat. Commun.">
        <title>Genome assembly of wild tea tree DASZ reveals pedigree and selection history of tea varieties.</title>
        <authorList>
            <person name="Zhang W."/>
            <person name="Zhang Y."/>
            <person name="Qiu H."/>
            <person name="Guo Y."/>
            <person name="Wan H."/>
            <person name="Zhang X."/>
            <person name="Scossa F."/>
            <person name="Alseekh S."/>
            <person name="Zhang Q."/>
            <person name="Wang P."/>
            <person name="Xu L."/>
            <person name="Schmidt M.H."/>
            <person name="Jia X."/>
            <person name="Li D."/>
            <person name="Zhu A."/>
            <person name="Guo F."/>
            <person name="Chen W."/>
            <person name="Ni D."/>
            <person name="Usadel B."/>
            <person name="Fernie A.R."/>
            <person name="Wen W."/>
        </authorList>
    </citation>
    <scope>NUCLEOTIDE SEQUENCE [LARGE SCALE GENOMIC DNA]</scope>
    <source>
        <strain evidence="5">cv. G240</strain>
    </source>
</reference>
<evidence type="ECO:0000256" key="3">
    <source>
        <dbReference type="SAM" id="SignalP"/>
    </source>
</evidence>
<accession>A0A7J7I0R7</accession>
<organism evidence="4 5">
    <name type="scientific">Camellia sinensis</name>
    <name type="common">Tea plant</name>
    <name type="synonym">Thea sinensis</name>
    <dbReference type="NCBI Taxonomy" id="4442"/>
    <lineage>
        <taxon>Eukaryota</taxon>
        <taxon>Viridiplantae</taxon>
        <taxon>Streptophyta</taxon>
        <taxon>Embryophyta</taxon>
        <taxon>Tracheophyta</taxon>
        <taxon>Spermatophyta</taxon>
        <taxon>Magnoliopsida</taxon>
        <taxon>eudicotyledons</taxon>
        <taxon>Gunneridae</taxon>
        <taxon>Pentapetalae</taxon>
        <taxon>asterids</taxon>
        <taxon>Ericales</taxon>
        <taxon>Theaceae</taxon>
        <taxon>Camellia</taxon>
    </lineage>
</organism>
<feature type="region of interest" description="Disordered" evidence="2">
    <location>
        <begin position="584"/>
        <end position="619"/>
    </location>
</feature>
<feature type="compositionally biased region" description="Basic and acidic residues" evidence="2">
    <location>
        <begin position="591"/>
        <end position="615"/>
    </location>
</feature>
<feature type="compositionally biased region" description="Basic and acidic residues" evidence="2">
    <location>
        <begin position="57"/>
        <end position="67"/>
    </location>
</feature>
<feature type="coiled-coil region" evidence="1">
    <location>
        <begin position="539"/>
        <end position="566"/>
    </location>
</feature>
<feature type="region of interest" description="Disordered" evidence="2">
    <location>
        <begin position="30"/>
        <end position="67"/>
    </location>
</feature>
<dbReference type="PANTHER" id="PTHR33476">
    <property type="entry name" value="EMB|CAB62613.1"/>
    <property type="match status" value="1"/>
</dbReference>
<evidence type="ECO:0000313" key="4">
    <source>
        <dbReference type="EMBL" id="KAF5958111.1"/>
    </source>
</evidence>
<keyword evidence="5" id="KW-1185">Reference proteome</keyword>
<feature type="compositionally biased region" description="Polar residues" evidence="2">
    <location>
        <begin position="174"/>
        <end position="190"/>
    </location>
</feature>
<dbReference type="PANTHER" id="PTHR33476:SF4">
    <property type="entry name" value="POLAR LOCALIZATION DURING ASYMMETRIC DIVISION AND PROTEIN"/>
    <property type="match status" value="1"/>
</dbReference>
<gene>
    <name evidence="4" type="ORF">HYC85_005336</name>
</gene>
<comment type="caution">
    <text evidence="4">The sequence shown here is derived from an EMBL/GenBank/DDBJ whole genome shotgun (WGS) entry which is preliminary data.</text>
</comment>
<protein>
    <submittedName>
        <fullName evidence="4">Uncharacterized protein</fullName>
    </submittedName>
</protein>
<evidence type="ECO:0000313" key="5">
    <source>
        <dbReference type="Proteomes" id="UP000593564"/>
    </source>
</evidence>
<evidence type="ECO:0000256" key="1">
    <source>
        <dbReference type="SAM" id="Coils"/>
    </source>
</evidence>
<evidence type="ECO:0000256" key="2">
    <source>
        <dbReference type="SAM" id="MobiDB-lite"/>
    </source>
</evidence>
<dbReference type="AlphaFoldDB" id="A0A7J7I0R7"/>
<dbReference type="InterPro" id="IPR040348">
    <property type="entry name" value="POLAR-like"/>
</dbReference>
<name>A0A7J7I0R7_CAMSI</name>
<dbReference type="EMBL" id="JACBKZ010000002">
    <property type="protein sequence ID" value="KAF5958111.1"/>
    <property type="molecule type" value="Genomic_DNA"/>
</dbReference>
<reference evidence="4 5" key="2">
    <citation type="submission" date="2020-07" db="EMBL/GenBank/DDBJ databases">
        <title>Genome assembly of wild tea tree DASZ reveals pedigree and selection history of tea varieties.</title>
        <authorList>
            <person name="Zhang W."/>
        </authorList>
    </citation>
    <scope>NUCLEOTIDE SEQUENCE [LARGE SCALE GENOMIC DNA]</scope>
    <source>
        <strain evidence="5">cv. G240</strain>
        <tissue evidence="4">Leaf</tissue>
    </source>
</reference>
<feature type="compositionally biased region" description="Basic residues" evidence="2">
    <location>
        <begin position="40"/>
        <end position="49"/>
    </location>
</feature>
<proteinExistence type="predicted"/>
<dbReference type="GO" id="GO:0008356">
    <property type="term" value="P:asymmetric cell division"/>
    <property type="evidence" value="ECO:0007669"/>
    <property type="project" value="InterPro"/>
</dbReference>
<keyword evidence="3" id="KW-0732">Signal</keyword>
<feature type="region of interest" description="Disordered" evidence="2">
    <location>
        <begin position="170"/>
        <end position="210"/>
    </location>
</feature>
<sequence length="634" mass="71988">MNKVFAAFWYSGILPLLSCTTTIPTTTTFENHESLSRPQSAKKAKKAGTKAKQNSKQNREKELEKKDEKKKCFPQIIWLKDQWRKSKKEKDQQPMSPYLALRLLEEEQLKKKKEDPLEPKTSMEEKTCIEARLRAERAAVERATKLSRLNTAVDETTKVVQELKTEFSGRKSSRNLQVSSSKTEISTSPYKTRGKHTEPIPQSSTENRDNVQDSGVFVTEKGECASSLLTEEPQQEVLEMDRLEAELESELQKLPWCSTEASGFEGKISDICEFHTDIHVQDSGVFVTEEGECASSVLTEEPQQEVLEMDRLEAQLESELQKLLWCSTEASGFEGKISDICEQMNLLLNNCASQFNTDIHVQDSGVFVTEKGECASSLLTEEPQQEVLEKDRLEAELESELQKLPWCSTEPSGFEGKISDICEFNTDIHVQDSGVFVTEEGECASSVLTEEPQQEVLEMDRLEAELESELQKLPRCSTELLDKKEKYQTFFNTDIICVVQNEDASFEGFYKPDGQTSDSCQLSEVLPSELDQKLCHLLIEQQESQIVGLESELHWAQSKLHEKEAELQALKDCVKRLTEFSLATASDEESEAQKEEEKIIDHGDYDNKMGPESKRSVVGMKRSMDFEPYSCDMK</sequence>